<dbReference type="AlphaFoldDB" id="A0A8E2JWD6"/>
<name>A0A8E2JWD6_9PEZI</name>
<dbReference type="Proteomes" id="UP000250140">
    <property type="component" value="Unassembled WGS sequence"/>
</dbReference>
<feature type="domain" description="CENP-V/GFA" evidence="5">
    <location>
        <begin position="10"/>
        <end position="116"/>
    </location>
</feature>
<sequence length="181" mass="20166">MVTTESYAPLEGGCTCGTIRYRMEAPPLIIHGCHCTYCQCETGSAFAQNALIESSLLTSLTPTQPLFVLTPSHSGQSQTIARCPKCFIAIWSHYPGGAAIVSFVRVGTLDQPNDYQPNIHIYTSTKRDWVVLPEGIPAVEEFYDLKTYWSEESWARMEKMRPVIEEGRKKKAEEASKVPSS</sequence>
<dbReference type="PROSITE" id="PS51891">
    <property type="entry name" value="CENP_V_GFA"/>
    <property type="match status" value="1"/>
</dbReference>
<dbReference type="Gene3D" id="3.90.1590.10">
    <property type="entry name" value="glutathione-dependent formaldehyde- activating enzyme (gfa)"/>
    <property type="match status" value="1"/>
</dbReference>
<accession>A0A8E2JWD6</accession>
<keyword evidence="2" id="KW-0479">Metal-binding</keyword>
<keyword evidence="7" id="KW-1185">Reference proteome</keyword>
<dbReference type="EMBL" id="KV748954">
    <property type="protein sequence ID" value="OCL11958.1"/>
    <property type="molecule type" value="Genomic_DNA"/>
</dbReference>
<proteinExistence type="inferred from homology"/>
<dbReference type="OrthoDB" id="406544at2759"/>
<evidence type="ECO:0000313" key="6">
    <source>
        <dbReference type="EMBL" id="OCL11958.1"/>
    </source>
</evidence>
<dbReference type="PANTHER" id="PTHR33337:SF33">
    <property type="entry name" value="CENP-V_GFA DOMAIN-CONTAINING PROTEIN"/>
    <property type="match status" value="1"/>
</dbReference>
<reference evidence="6 7" key="1">
    <citation type="journal article" date="2016" name="Nat. Commun.">
        <title>Ectomycorrhizal ecology is imprinted in the genome of the dominant symbiotic fungus Cenococcum geophilum.</title>
        <authorList>
            <consortium name="DOE Joint Genome Institute"/>
            <person name="Peter M."/>
            <person name="Kohler A."/>
            <person name="Ohm R.A."/>
            <person name="Kuo A."/>
            <person name="Krutzmann J."/>
            <person name="Morin E."/>
            <person name="Arend M."/>
            <person name="Barry K.W."/>
            <person name="Binder M."/>
            <person name="Choi C."/>
            <person name="Clum A."/>
            <person name="Copeland A."/>
            <person name="Grisel N."/>
            <person name="Haridas S."/>
            <person name="Kipfer T."/>
            <person name="LaButti K."/>
            <person name="Lindquist E."/>
            <person name="Lipzen A."/>
            <person name="Maire R."/>
            <person name="Meier B."/>
            <person name="Mihaltcheva S."/>
            <person name="Molinier V."/>
            <person name="Murat C."/>
            <person name="Poggeler S."/>
            <person name="Quandt C.A."/>
            <person name="Sperisen C."/>
            <person name="Tritt A."/>
            <person name="Tisserant E."/>
            <person name="Crous P.W."/>
            <person name="Henrissat B."/>
            <person name="Nehls U."/>
            <person name="Egli S."/>
            <person name="Spatafora J.W."/>
            <person name="Grigoriev I.V."/>
            <person name="Martin F.M."/>
        </authorList>
    </citation>
    <scope>NUCLEOTIDE SEQUENCE [LARGE SCALE GENOMIC DNA]</scope>
    <source>
        <strain evidence="6 7">CBS 207.34</strain>
    </source>
</reference>
<dbReference type="GO" id="GO:0016846">
    <property type="term" value="F:carbon-sulfur lyase activity"/>
    <property type="evidence" value="ECO:0007669"/>
    <property type="project" value="InterPro"/>
</dbReference>
<gene>
    <name evidence="6" type="ORF">AOQ84DRAFT_313015</name>
</gene>
<evidence type="ECO:0000256" key="2">
    <source>
        <dbReference type="ARBA" id="ARBA00022723"/>
    </source>
</evidence>
<evidence type="ECO:0000313" key="7">
    <source>
        <dbReference type="Proteomes" id="UP000250140"/>
    </source>
</evidence>
<keyword evidence="3" id="KW-0862">Zinc</keyword>
<evidence type="ECO:0000259" key="5">
    <source>
        <dbReference type="PROSITE" id="PS51891"/>
    </source>
</evidence>
<dbReference type="GO" id="GO:0046872">
    <property type="term" value="F:metal ion binding"/>
    <property type="evidence" value="ECO:0007669"/>
    <property type="project" value="UniProtKB-KW"/>
</dbReference>
<dbReference type="InterPro" id="IPR006913">
    <property type="entry name" value="CENP-V/GFA"/>
</dbReference>
<organism evidence="6 7">
    <name type="scientific">Glonium stellatum</name>
    <dbReference type="NCBI Taxonomy" id="574774"/>
    <lineage>
        <taxon>Eukaryota</taxon>
        <taxon>Fungi</taxon>
        <taxon>Dikarya</taxon>
        <taxon>Ascomycota</taxon>
        <taxon>Pezizomycotina</taxon>
        <taxon>Dothideomycetes</taxon>
        <taxon>Pleosporomycetidae</taxon>
        <taxon>Gloniales</taxon>
        <taxon>Gloniaceae</taxon>
        <taxon>Glonium</taxon>
    </lineage>
</organism>
<dbReference type="SUPFAM" id="SSF51316">
    <property type="entry name" value="Mss4-like"/>
    <property type="match status" value="1"/>
</dbReference>
<evidence type="ECO:0000256" key="1">
    <source>
        <dbReference type="ARBA" id="ARBA00005495"/>
    </source>
</evidence>
<evidence type="ECO:0000256" key="3">
    <source>
        <dbReference type="ARBA" id="ARBA00022833"/>
    </source>
</evidence>
<dbReference type="PANTHER" id="PTHR33337">
    <property type="entry name" value="GFA DOMAIN-CONTAINING PROTEIN"/>
    <property type="match status" value="1"/>
</dbReference>
<comment type="similarity">
    <text evidence="1">Belongs to the Gfa family.</text>
</comment>
<evidence type="ECO:0000256" key="4">
    <source>
        <dbReference type="ARBA" id="ARBA00023239"/>
    </source>
</evidence>
<dbReference type="InterPro" id="IPR011057">
    <property type="entry name" value="Mss4-like_sf"/>
</dbReference>
<dbReference type="Pfam" id="PF04828">
    <property type="entry name" value="GFA"/>
    <property type="match status" value="1"/>
</dbReference>
<protein>
    <submittedName>
        <fullName evidence="6">Glutathione-dependent formaldehyde-activating enzyme</fullName>
    </submittedName>
</protein>
<keyword evidence="4" id="KW-0456">Lyase</keyword>